<organism evidence="2 3">
    <name type="scientific">Heterostelium pallidum (strain ATCC 26659 / Pp 5 / PN500)</name>
    <name type="common">Cellular slime mold</name>
    <name type="synonym">Polysphondylium pallidum</name>
    <dbReference type="NCBI Taxonomy" id="670386"/>
    <lineage>
        <taxon>Eukaryota</taxon>
        <taxon>Amoebozoa</taxon>
        <taxon>Evosea</taxon>
        <taxon>Eumycetozoa</taxon>
        <taxon>Dictyostelia</taxon>
        <taxon>Acytosteliales</taxon>
        <taxon>Acytosteliaceae</taxon>
        <taxon>Heterostelium</taxon>
    </lineage>
</organism>
<feature type="compositionally biased region" description="Low complexity" evidence="1">
    <location>
        <begin position="72"/>
        <end position="94"/>
    </location>
</feature>
<proteinExistence type="predicted"/>
<name>D3BEU3_HETP5</name>
<comment type="caution">
    <text evidence="2">The sequence shown here is derived from an EMBL/GenBank/DDBJ whole genome shotgun (WGS) entry which is preliminary data.</text>
</comment>
<sequence>MYQLRNINKIYSNTNSIQQCISYRLQKGITNNNNNTQYTFNSQSNNVNSFNHHTYLSFNIYRPFSTTTTTTSIPNTTTITTTTPPTIPTDSSPTEQNNEELQQSINNMSNAELRKYYINDANPVGGDRDVDDNDHYNINTYRLKNILKNVYGGSIYKIVEQFPQLKLRINNQLVNTQSIYKHWGPTHYDLAKRIFPHHQWDIKDFYHNANRGIFAVAPLFDVSKITTTTTTTSLSSSSNEVNNDNDNDVDEVDVDDVDDVDEINKVKEG</sequence>
<feature type="compositionally biased region" description="Acidic residues" evidence="1">
    <location>
        <begin position="243"/>
        <end position="255"/>
    </location>
</feature>
<dbReference type="Proteomes" id="UP000001396">
    <property type="component" value="Unassembled WGS sequence"/>
</dbReference>
<evidence type="ECO:0000313" key="2">
    <source>
        <dbReference type="EMBL" id="EFA80424.1"/>
    </source>
</evidence>
<dbReference type="AlphaFoldDB" id="D3BEU3"/>
<reference evidence="2 3" key="1">
    <citation type="journal article" date="2011" name="Genome Res.">
        <title>Phylogeny-wide analysis of social amoeba genomes highlights ancient origins for complex intercellular communication.</title>
        <authorList>
            <person name="Heidel A.J."/>
            <person name="Lawal H.M."/>
            <person name="Felder M."/>
            <person name="Schilde C."/>
            <person name="Helps N.R."/>
            <person name="Tunggal B."/>
            <person name="Rivero F."/>
            <person name="John U."/>
            <person name="Schleicher M."/>
            <person name="Eichinger L."/>
            <person name="Platzer M."/>
            <person name="Noegel A.A."/>
            <person name="Schaap P."/>
            <person name="Gloeckner G."/>
        </authorList>
    </citation>
    <scope>NUCLEOTIDE SEQUENCE [LARGE SCALE GENOMIC DNA]</scope>
    <source>
        <strain evidence="3">ATCC 26659 / Pp 5 / PN500</strain>
    </source>
</reference>
<feature type="region of interest" description="Disordered" evidence="1">
    <location>
        <begin position="72"/>
        <end position="101"/>
    </location>
</feature>
<protein>
    <submittedName>
        <fullName evidence="2">Uncharacterized protein</fullName>
    </submittedName>
</protein>
<keyword evidence="3" id="KW-1185">Reference proteome</keyword>
<evidence type="ECO:0000256" key="1">
    <source>
        <dbReference type="SAM" id="MobiDB-lite"/>
    </source>
</evidence>
<feature type="compositionally biased region" description="Low complexity" evidence="1">
    <location>
        <begin position="231"/>
        <end position="242"/>
    </location>
</feature>
<dbReference type="EMBL" id="ADBJ01000031">
    <property type="protein sequence ID" value="EFA80424.1"/>
    <property type="molecule type" value="Genomic_DNA"/>
</dbReference>
<gene>
    <name evidence="2" type="ORF">PPL_07258</name>
</gene>
<dbReference type="InParanoid" id="D3BEU3"/>
<dbReference type="GeneID" id="31362739"/>
<accession>D3BEU3</accession>
<feature type="region of interest" description="Disordered" evidence="1">
    <location>
        <begin position="231"/>
        <end position="255"/>
    </location>
</feature>
<dbReference type="RefSeq" id="XP_020432544.1">
    <property type="nucleotide sequence ID" value="XM_020578096.1"/>
</dbReference>
<evidence type="ECO:0000313" key="3">
    <source>
        <dbReference type="Proteomes" id="UP000001396"/>
    </source>
</evidence>